<reference evidence="1 2" key="1">
    <citation type="journal article" date="2019" name="Genome Biol. Evol.">
        <title>Insights into the evolution of the New World diploid cottons (Gossypium, subgenus Houzingenia) based on genome sequencing.</title>
        <authorList>
            <person name="Grover C.E."/>
            <person name="Arick M.A. 2nd"/>
            <person name="Thrash A."/>
            <person name="Conover J.L."/>
            <person name="Sanders W.S."/>
            <person name="Peterson D.G."/>
            <person name="Frelichowski J.E."/>
            <person name="Scheffler J.A."/>
            <person name="Scheffler B.E."/>
            <person name="Wendel J.F."/>
        </authorList>
    </citation>
    <scope>NUCLEOTIDE SEQUENCE [LARGE SCALE GENOMIC DNA]</scope>
    <source>
        <strain evidence="1">57</strain>
        <tissue evidence="1">Leaf</tissue>
    </source>
</reference>
<protein>
    <submittedName>
        <fullName evidence="1">Uncharacterized protein</fullName>
    </submittedName>
</protein>
<keyword evidence="2" id="KW-1185">Reference proteome</keyword>
<dbReference type="EMBL" id="JABFAB010000002">
    <property type="protein sequence ID" value="MBA0642599.1"/>
    <property type="molecule type" value="Genomic_DNA"/>
</dbReference>
<accession>A0A7J8TWS2</accession>
<comment type="caution">
    <text evidence="1">The sequence shown here is derived from an EMBL/GenBank/DDBJ whole genome shotgun (WGS) entry which is preliminary data.</text>
</comment>
<name>A0A7J8TWS2_9ROSI</name>
<gene>
    <name evidence="1" type="ORF">Goklo_026955</name>
</gene>
<proteinExistence type="predicted"/>
<evidence type="ECO:0000313" key="1">
    <source>
        <dbReference type="EMBL" id="MBA0642599.1"/>
    </source>
</evidence>
<sequence>MKSTFLKGRNLKVLQTFLYQLLLKTLH</sequence>
<dbReference type="AlphaFoldDB" id="A0A7J8TWS2"/>
<organism evidence="1 2">
    <name type="scientific">Gossypium klotzschianum</name>
    <dbReference type="NCBI Taxonomy" id="34286"/>
    <lineage>
        <taxon>Eukaryota</taxon>
        <taxon>Viridiplantae</taxon>
        <taxon>Streptophyta</taxon>
        <taxon>Embryophyta</taxon>
        <taxon>Tracheophyta</taxon>
        <taxon>Spermatophyta</taxon>
        <taxon>Magnoliopsida</taxon>
        <taxon>eudicotyledons</taxon>
        <taxon>Gunneridae</taxon>
        <taxon>Pentapetalae</taxon>
        <taxon>rosids</taxon>
        <taxon>malvids</taxon>
        <taxon>Malvales</taxon>
        <taxon>Malvaceae</taxon>
        <taxon>Malvoideae</taxon>
        <taxon>Gossypium</taxon>
    </lineage>
</organism>
<dbReference type="Proteomes" id="UP000593573">
    <property type="component" value="Unassembled WGS sequence"/>
</dbReference>
<evidence type="ECO:0000313" key="2">
    <source>
        <dbReference type="Proteomes" id="UP000593573"/>
    </source>
</evidence>